<sequence length="50" mass="5839">MCVCVKLLRMFLVIYVLISLCIDSVFSQNNIRNRQQHPNYLVSINLLLLS</sequence>
<evidence type="ECO:0000313" key="1">
    <source>
        <dbReference type="EMBL" id="KOF74889.1"/>
    </source>
</evidence>
<protein>
    <submittedName>
        <fullName evidence="1">Uncharacterized protein</fullName>
    </submittedName>
</protein>
<dbReference type="EMBL" id="KQ422418">
    <property type="protein sequence ID" value="KOF74889.1"/>
    <property type="molecule type" value="Genomic_DNA"/>
</dbReference>
<accession>A0A0L8GDG6</accession>
<organism evidence="1">
    <name type="scientific">Octopus bimaculoides</name>
    <name type="common">California two-spotted octopus</name>
    <dbReference type="NCBI Taxonomy" id="37653"/>
    <lineage>
        <taxon>Eukaryota</taxon>
        <taxon>Metazoa</taxon>
        <taxon>Spiralia</taxon>
        <taxon>Lophotrochozoa</taxon>
        <taxon>Mollusca</taxon>
        <taxon>Cephalopoda</taxon>
        <taxon>Coleoidea</taxon>
        <taxon>Octopodiformes</taxon>
        <taxon>Octopoda</taxon>
        <taxon>Incirrata</taxon>
        <taxon>Octopodidae</taxon>
        <taxon>Octopus</taxon>
    </lineage>
</organism>
<gene>
    <name evidence="1" type="ORF">OCBIM_22035522mg</name>
</gene>
<reference evidence="1" key="1">
    <citation type="submission" date="2015-07" db="EMBL/GenBank/DDBJ databases">
        <title>MeaNS - Measles Nucleotide Surveillance Program.</title>
        <authorList>
            <person name="Tran T."/>
            <person name="Druce J."/>
        </authorList>
    </citation>
    <scope>NUCLEOTIDE SEQUENCE</scope>
    <source>
        <strain evidence="1">UCB-OBI-ISO-001</strain>
        <tissue evidence="1">Gonad</tissue>
    </source>
</reference>
<name>A0A0L8GDG6_OCTBM</name>
<dbReference type="AlphaFoldDB" id="A0A0L8GDG6"/>
<proteinExistence type="predicted"/>